<sequence length="646" mass="76117">MILEGKKDIKRLAIYFFYDNNGIVDDYIPYMLEDLNKNISELLIVCNGKLTSESRNKLEKYTSNILVRENKGFDVWAYKEGLELYGWDRLETFDEVILMNFTIMGPLYPLKEMFDEMDTRDLDFWGITVHHSAPFDPFGTIKYNYLPLHIQSHFITVRNTMLRSIEFKKYWDEIPMINRYEEAVGFHEAIFTKTFEDKGYKWDTYVDTSDLYKHSYGPIIMSPLELIKNRKCPIIKRRSFFHNYNDFINYNTGEATIEAFEYIKNNLNYDVNLIWDNILRVQNQSDIKKCLHLNYILSSTVRNNAESKVENEKIALVLHIYFIDLIDNCLRYAKSMPKDTDIYITTDTEEKKRAILEVFSNLDCNNLKVILIENRGRDVSALLVATKDFIMDYDYVCFAHDKKVGQLDFAIKGESFSYKCFENILKNNIFVDNIIDTFRKNPRLGLLTPPPPNHAEYYSTLSDVNWHTNYENTKKLAEKLNLRCDINYNKEPIAPLGTMFWFRPKALKLLFEKDWEYSDFPKEPNNTDGTLLHAIERIYPLVVQEEGFYPAWVMVDTFASIEITNLNYMLREVNNAAFNLYGSNSFNGLITAMNMAIEGNKQNNTMESDVLLRKLVKEKIKRKTPKSLWNFIKKIYHVFNGKRWVG</sequence>
<reference evidence="1" key="1">
    <citation type="submission" date="2021-10" db="EMBL/GenBank/DDBJ databases">
        <authorList>
            <person name="Mesa V."/>
        </authorList>
    </citation>
    <scope>NUCLEOTIDE SEQUENCE</scope>
    <source>
        <strain evidence="1">CC3_PB</strain>
    </source>
</reference>
<evidence type="ECO:0000313" key="2">
    <source>
        <dbReference type="Proteomes" id="UP000789738"/>
    </source>
</evidence>
<comment type="caution">
    <text evidence="1">The sequence shown here is derived from an EMBL/GenBank/DDBJ whole genome shotgun (WGS) entry which is preliminary data.</text>
</comment>
<keyword evidence="1" id="KW-0328">Glycosyltransferase</keyword>
<dbReference type="EC" id="2.4.1.-" evidence="1"/>
<organism evidence="1 2">
    <name type="scientific">Clostridium neonatale</name>
    <dbReference type="NCBI Taxonomy" id="137838"/>
    <lineage>
        <taxon>Bacteria</taxon>
        <taxon>Bacillati</taxon>
        <taxon>Bacillota</taxon>
        <taxon>Clostridia</taxon>
        <taxon>Eubacteriales</taxon>
        <taxon>Clostridiaceae</taxon>
        <taxon>Clostridium</taxon>
    </lineage>
</organism>
<gene>
    <name evidence="1" type="ORF">CNEO_41194</name>
</gene>
<dbReference type="EMBL" id="CAKJVE010000004">
    <property type="protein sequence ID" value="CAG9704368.1"/>
    <property type="molecule type" value="Genomic_DNA"/>
</dbReference>
<accession>A0AA86JEI8</accession>
<dbReference type="InterPro" id="IPR007739">
    <property type="entry name" value="RgpF"/>
</dbReference>
<evidence type="ECO:0000313" key="1">
    <source>
        <dbReference type="EMBL" id="CAG9704368.1"/>
    </source>
</evidence>
<dbReference type="AlphaFoldDB" id="A0AA86JEI8"/>
<proteinExistence type="predicted"/>
<name>A0AA86JEI8_9CLOT</name>
<keyword evidence="1" id="KW-0808">Transferase</keyword>
<dbReference type="GO" id="GO:0016757">
    <property type="term" value="F:glycosyltransferase activity"/>
    <property type="evidence" value="ECO:0007669"/>
    <property type="project" value="UniProtKB-KW"/>
</dbReference>
<dbReference type="Proteomes" id="UP000789738">
    <property type="component" value="Unassembled WGS sequence"/>
</dbReference>
<protein>
    <submittedName>
        <fullName evidence="1">Alpha-L-Rha alpha-1,2-L-rhamnosyltransferase/alpha-L-Rha alpha-1,3-L-rhamnosyltransferase</fullName>
        <ecNumber evidence="1">2.4.1.-</ecNumber>
    </submittedName>
</protein>
<dbReference type="RefSeq" id="WP_247607734.1">
    <property type="nucleotide sequence ID" value="NZ_CAKJVE010000004.1"/>
</dbReference>
<dbReference type="Pfam" id="PF05045">
    <property type="entry name" value="RgpF"/>
    <property type="match status" value="1"/>
</dbReference>